<dbReference type="CDD" id="cd15517">
    <property type="entry name" value="PHD_TCF19_like"/>
    <property type="match status" value="1"/>
</dbReference>
<dbReference type="STRING" id="765440.A0A0C3GDW2"/>
<dbReference type="Gene3D" id="2.60.40.10">
    <property type="entry name" value="Immunoglobulins"/>
    <property type="match status" value="1"/>
</dbReference>
<protein>
    <recommendedName>
        <fullName evidence="6">ZZ-type domain-containing protein</fullName>
    </recommendedName>
</protein>
<feature type="compositionally biased region" description="Pro residues" evidence="5">
    <location>
        <begin position="376"/>
        <end position="388"/>
    </location>
</feature>
<feature type="region of interest" description="Disordered" evidence="5">
    <location>
        <begin position="1019"/>
        <end position="1058"/>
    </location>
</feature>
<feature type="region of interest" description="Disordered" evidence="5">
    <location>
        <begin position="211"/>
        <end position="231"/>
    </location>
</feature>
<feature type="domain" description="ZZ-type" evidence="6">
    <location>
        <begin position="499"/>
        <end position="551"/>
    </location>
</feature>
<proteinExistence type="predicted"/>
<evidence type="ECO:0000256" key="2">
    <source>
        <dbReference type="ARBA" id="ARBA00022771"/>
    </source>
</evidence>
<feature type="domain" description="ZZ-type" evidence="6">
    <location>
        <begin position="563"/>
        <end position="618"/>
    </location>
</feature>
<evidence type="ECO:0000313" key="8">
    <source>
        <dbReference type="Proteomes" id="UP000054166"/>
    </source>
</evidence>
<dbReference type="AlphaFoldDB" id="A0A0C3GDW2"/>
<dbReference type="InterPro" id="IPR013783">
    <property type="entry name" value="Ig-like_fold"/>
</dbReference>
<keyword evidence="2 4" id="KW-0863">Zinc-finger</keyword>
<dbReference type="Gene3D" id="3.30.60.90">
    <property type="match status" value="3"/>
</dbReference>
<dbReference type="InParanoid" id="A0A0C3GDW2"/>
<evidence type="ECO:0000256" key="4">
    <source>
        <dbReference type="PROSITE-ProRule" id="PRU00228"/>
    </source>
</evidence>
<organism evidence="7 8">
    <name type="scientific">Piloderma croceum (strain F 1598)</name>
    <dbReference type="NCBI Taxonomy" id="765440"/>
    <lineage>
        <taxon>Eukaryota</taxon>
        <taxon>Fungi</taxon>
        <taxon>Dikarya</taxon>
        <taxon>Basidiomycota</taxon>
        <taxon>Agaricomycotina</taxon>
        <taxon>Agaricomycetes</taxon>
        <taxon>Agaricomycetidae</taxon>
        <taxon>Atheliales</taxon>
        <taxon>Atheliaceae</taxon>
        <taxon>Piloderma</taxon>
    </lineage>
</organism>
<name>A0A0C3GDW2_PILCF</name>
<reference evidence="8" key="2">
    <citation type="submission" date="2015-01" db="EMBL/GenBank/DDBJ databases">
        <title>Evolutionary Origins and Diversification of the Mycorrhizal Mutualists.</title>
        <authorList>
            <consortium name="DOE Joint Genome Institute"/>
            <consortium name="Mycorrhizal Genomics Consortium"/>
            <person name="Kohler A."/>
            <person name="Kuo A."/>
            <person name="Nagy L.G."/>
            <person name="Floudas D."/>
            <person name="Copeland A."/>
            <person name="Barry K.W."/>
            <person name="Cichocki N."/>
            <person name="Veneault-Fourrey C."/>
            <person name="LaButti K."/>
            <person name="Lindquist E.A."/>
            <person name="Lipzen A."/>
            <person name="Lundell T."/>
            <person name="Morin E."/>
            <person name="Murat C."/>
            <person name="Riley R."/>
            <person name="Ohm R."/>
            <person name="Sun H."/>
            <person name="Tunlid A."/>
            <person name="Henrissat B."/>
            <person name="Grigoriev I.V."/>
            <person name="Hibbett D.S."/>
            <person name="Martin F."/>
        </authorList>
    </citation>
    <scope>NUCLEOTIDE SEQUENCE [LARGE SCALE GENOMIC DNA]</scope>
    <source>
        <strain evidence="8">F 1598</strain>
    </source>
</reference>
<feature type="compositionally biased region" description="Polar residues" evidence="5">
    <location>
        <begin position="214"/>
        <end position="227"/>
    </location>
</feature>
<evidence type="ECO:0000313" key="7">
    <source>
        <dbReference type="EMBL" id="KIM88821.1"/>
    </source>
</evidence>
<evidence type="ECO:0000256" key="5">
    <source>
        <dbReference type="SAM" id="MobiDB-lite"/>
    </source>
</evidence>
<feature type="domain" description="ZZ-type" evidence="6">
    <location>
        <begin position="402"/>
        <end position="456"/>
    </location>
</feature>
<dbReference type="EMBL" id="KN832976">
    <property type="protein sequence ID" value="KIM88821.1"/>
    <property type="molecule type" value="Genomic_DNA"/>
</dbReference>
<dbReference type="InterPro" id="IPR043145">
    <property type="entry name" value="Znf_ZZ_sf"/>
</dbReference>
<evidence type="ECO:0000256" key="3">
    <source>
        <dbReference type="ARBA" id="ARBA00022833"/>
    </source>
</evidence>
<dbReference type="InterPro" id="IPR000433">
    <property type="entry name" value="Znf_ZZ"/>
</dbReference>
<dbReference type="CDD" id="cd02249">
    <property type="entry name" value="ZZ"/>
    <property type="match status" value="1"/>
</dbReference>
<dbReference type="SMART" id="SM00291">
    <property type="entry name" value="ZnF_ZZ"/>
    <property type="match status" value="4"/>
</dbReference>
<dbReference type="Proteomes" id="UP000054166">
    <property type="component" value="Unassembled WGS sequence"/>
</dbReference>
<dbReference type="CDD" id="cd14947">
    <property type="entry name" value="NBR1_like"/>
    <property type="match status" value="1"/>
</dbReference>
<gene>
    <name evidence="7" type="ORF">PILCRDRAFT_813806</name>
</gene>
<feature type="compositionally biased region" description="Low complexity" evidence="5">
    <location>
        <begin position="1019"/>
        <end position="1037"/>
    </location>
</feature>
<keyword evidence="1" id="KW-0479">Metal-binding</keyword>
<dbReference type="SUPFAM" id="SSF57850">
    <property type="entry name" value="RING/U-box"/>
    <property type="match status" value="3"/>
</dbReference>
<dbReference type="PANTHER" id="PTHR20930:SF0">
    <property type="entry name" value="PROTEIN ILRUN"/>
    <property type="match status" value="1"/>
</dbReference>
<dbReference type="Pfam" id="PF00569">
    <property type="entry name" value="ZZ"/>
    <property type="match status" value="3"/>
</dbReference>
<dbReference type="HOGENOM" id="CLU_005087_0_0_1"/>
<evidence type="ECO:0000259" key="6">
    <source>
        <dbReference type="PROSITE" id="PS50135"/>
    </source>
</evidence>
<accession>A0A0C3GDW2</accession>
<dbReference type="PROSITE" id="PS50135">
    <property type="entry name" value="ZF_ZZ_2"/>
    <property type="match status" value="3"/>
</dbReference>
<dbReference type="PANTHER" id="PTHR20930">
    <property type="entry name" value="OVARIAN CARCINOMA ANTIGEN CA125-RELATED"/>
    <property type="match status" value="1"/>
</dbReference>
<feature type="region of interest" description="Disordered" evidence="5">
    <location>
        <begin position="372"/>
        <end position="397"/>
    </location>
</feature>
<dbReference type="PROSITE" id="PS01357">
    <property type="entry name" value="ZF_ZZ_1"/>
    <property type="match status" value="1"/>
</dbReference>
<sequence length="1078" mass="117202">MFTVKATYRQETRKIKFNDSLFFPSYDQLNHQLYRVFPISNNYVLSKLLFSPDSTKPDVRILIANEVRNADEYQQAFANVHGAVVSGSLLKFIVFDETSHKVPASYRSKMPKPVNDHRSSWAPSFTSATPPASGVNWDMNRFSSPASAIPPPPIIFSTPPIASGSPLPFSGASTARAHAQSPMEIDNSTMIGSLQPSPAQILEDFWTQDPIPSAQHQSQQPQTAKTMSRSSSCCSVSESKADIQALLTTFKSDLERIMTDSFGASSEKSSALPSNSPIIAPAVPGAWPETSSAYATRPVPAPVPPKLPCINMWCMVCGKLFGGPWYSCDKCGWHVLCPGCEPGHGAEHSRNFGEGHVINKYTCAGCAPTQLRDGPTPVPNPVPTPTPAPDREATPTPGPVVHSGIICDVCQDTVIGVRHKCLDCPDYDLCTTCIMSGSAEQHNPFHEFFEIEEPGRVVVHTVFSGDGEMDSSWTGRRTTENASPRVVPNSTFASAAPVAHHATCDLCDSKIRGTRYKCVNCIDFDTCSSCFEITPEQHPHHGFVKIHNVDDLLMRDGLAANTRHYATCDGCKKIIYGIRYKCMHPDCPDFDLCAMCESHPIPMHPSKHPMLKMKTADTIVPTVYRVGQTTLINSGPFAKCIKEEDKALPTPLMPTEFENEKLEIEALTEELKSQPSSLASSTVGFKLPPLALDSRKDLFCEFWPKVTEELKEREMQTVFHKQDVPQPKPPASTTGREYVQKFAELTDPFRDPEPKSIGLHSPELSTQPLLSRPVSVPTAPEMLQQRSTPITAHIRALVASMDSSPSPQFTPSLAASTGSLDDASQNESTSVVACIHDPEGQSLVGRFLFDTTVPNGQIFPPGAEFVKSWRILNDGPRDWPESTELHYTAGENFALAHSSQSVKVGKVTAGFEVDVWTGELKAPETPGRYRGCWRLSDGEGTYFGSSLWVDIVVAEPSHQSDGSEGSLASSSVIMMPQSAGSARSTAPSDLAGPLGSRHTFPLVRDSSIGTVSKLSMDDAASDAGSVGSSVSLISVPSSDDEDAEDWQDSRSHAPTSAETLRDAAEYIVLFDDTSSDED</sequence>
<dbReference type="OrthoDB" id="661148at2759"/>
<dbReference type="InterPro" id="IPR032350">
    <property type="entry name" value="Nbr1_FW"/>
</dbReference>
<dbReference type="Pfam" id="PF16158">
    <property type="entry name" value="N_BRCA1_IG"/>
    <property type="match status" value="1"/>
</dbReference>
<reference evidence="7 8" key="1">
    <citation type="submission" date="2014-04" db="EMBL/GenBank/DDBJ databases">
        <authorList>
            <consortium name="DOE Joint Genome Institute"/>
            <person name="Kuo A."/>
            <person name="Tarkka M."/>
            <person name="Buscot F."/>
            <person name="Kohler A."/>
            <person name="Nagy L.G."/>
            <person name="Floudas D."/>
            <person name="Copeland A."/>
            <person name="Barry K.W."/>
            <person name="Cichocki N."/>
            <person name="Veneault-Fourrey C."/>
            <person name="LaButti K."/>
            <person name="Lindquist E.A."/>
            <person name="Lipzen A."/>
            <person name="Lundell T."/>
            <person name="Morin E."/>
            <person name="Murat C."/>
            <person name="Sun H."/>
            <person name="Tunlid A."/>
            <person name="Henrissat B."/>
            <person name="Grigoriev I.V."/>
            <person name="Hibbett D.S."/>
            <person name="Martin F."/>
            <person name="Nordberg H.P."/>
            <person name="Cantor M.N."/>
            <person name="Hua S.X."/>
        </authorList>
    </citation>
    <scope>NUCLEOTIDE SEQUENCE [LARGE SCALE GENOMIC DNA]</scope>
    <source>
        <strain evidence="7 8">F 1598</strain>
    </source>
</reference>
<dbReference type="CDD" id="cd02340">
    <property type="entry name" value="ZZ_NBR1_like"/>
    <property type="match status" value="2"/>
</dbReference>
<evidence type="ECO:0000256" key="1">
    <source>
        <dbReference type="ARBA" id="ARBA00022723"/>
    </source>
</evidence>
<feature type="region of interest" description="Disordered" evidence="5">
    <location>
        <begin position="802"/>
        <end position="824"/>
    </location>
</feature>
<keyword evidence="3" id="KW-0862">Zinc</keyword>
<dbReference type="GO" id="GO:0008270">
    <property type="term" value="F:zinc ion binding"/>
    <property type="evidence" value="ECO:0007669"/>
    <property type="project" value="UniProtKB-KW"/>
</dbReference>
<keyword evidence="8" id="KW-1185">Reference proteome</keyword>